<evidence type="ECO:0000313" key="4">
    <source>
        <dbReference type="Proteomes" id="UP001148313"/>
    </source>
</evidence>
<evidence type="ECO:0000259" key="2">
    <source>
        <dbReference type="Pfam" id="PF00248"/>
    </source>
</evidence>
<name>A0ABT4VL26_9HYPH</name>
<gene>
    <name evidence="3" type="ORF">OOZ53_08475</name>
</gene>
<protein>
    <submittedName>
        <fullName evidence="3">Aldo/keto reductase</fullName>
    </submittedName>
</protein>
<comment type="caution">
    <text evidence="3">The sequence shown here is derived from an EMBL/GenBank/DDBJ whole genome shotgun (WGS) entry which is preliminary data.</text>
</comment>
<dbReference type="CDD" id="cd19086">
    <property type="entry name" value="AKR_AKR11C1"/>
    <property type="match status" value="1"/>
</dbReference>
<proteinExistence type="predicted"/>
<dbReference type="EMBL" id="JAPJZH010000004">
    <property type="protein sequence ID" value="MDA4845381.1"/>
    <property type="molecule type" value="Genomic_DNA"/>
</dbReference>
<reference evidence="3" key="1">
    <citation type="submission" date="2022-11" db="EMBL/GenBank/DDBJ databases">
        <title>Hoeflea poritis sp. nov., isolated from scleractinian coral Porites lutea.</title>
        <authorList>
            <person name="Zhang G."/>
            <person name="Wei Q."/>
            <person name="Cai L."/>
        </authorList>
    </citation>
    <scope>NUCLEOTIDE SEQUENCE</scope>
    <source>
        <strain evidence="3">E7-10</strain>
    </source>
</reference>
<evidence type="ECO:0000313" key="3">
    <source>
        <dbReference type="EMBL" id="MDA4845381.1"/>
    </source>
</evidence>
<sequence>MNIFKNKKITIGDSIVGPMGMGTWALRGPFFSGEKWVLPKGTPIGYGNAEDSVSIRAIHCALDCGAKLIDTADAYGAGHCERVIGEALTGRRDRVFLATKFGNVIDEDRKELIGQKWSERYIRAACEASLHRLKTEIIDLYQLHISDLEIDAAQGVAEVLEGLRREGKIRYFGWSTDDPERANSWSGHDGAAAAQFNMNVFQQAPEMLEICHQNDFAALIRLPLAMGLLSGKYTPESRLPKDDIRSAGPDWQRYFLRSGGANREWTERLEAIREVLTSSGRTLVQGALAWIWAQSDRAVPIPGIRNEEQARENLTAIEFGPLTATQVDEINAILDRS</sequence>
<accession>A0ABT4VL26</accession>
<dbReference type="PANTHER" id="PTHR43364:SF4">
    <property type="entry name" value="NAD(P)-LINKED OXIDOREDUCTASE SUPERFAMILY PROTEIN"/>
    <property type="match status" value="1"/>
</dbReference>
<dbReference type="RefSeq" id="WP_271089000.1">
    <property type="nucleotide sequence ID" value="NZ_JAPJZH010000004.1"/>
</dbReference>
<feature type="domain" description="NADP-dependent oxidoreductase" evidence="2">
    <location>
        <begin position="40"/>
        <end position="334"/>
    </location>
</feature>
<dbReference type="Pfam" id="PF00248">
    <property type="entry name" value="Aldo_ket_red"/>
    <property type="match status" value="1"/>
</dbReference>
<evidence type="ECO:0000256" key="1">
    <source>
        <dbReference type="ARBA" id="ARBA00023002"/>
    </source>
</evidence>
<organism evidence="3 4">
    <name type="scientific">Hoeflea poritis</name>
    <dbReference type="NCBI Taxonomy" id="2993659"/>
    <lineage>
        <taxon>Bacteria</taxon>
        <taxon>Pseudomonadati</taxon>
        <taxon>Pseudomonadota</taxon>
        <taxon>Alphaproteobacteria</taxon>
        <taxon>Hyphomicrobiales</taxon>
        <taxon>Rhizobiaceae</taxon>
        <taxon>Hoeflea</taxon>
    </lineage>
</organism>
<keyword evidence="4" id="KW-1185">Reference proteome</keyword>
<dbReference type="InterPro" id="IPR023210">
    <property type="entry name" value="NADP_OxRdtase_dom"/>
</dbReference>
<dbReference type="PANTHER" id="PTHR43364">
    <property type="entry name" value="NADH-SPECIFIC METHYLGLYOXAL REDUCTASE-RELATED"/>
    <property type="match status" value="1"/>
</dbReference>
<keyword evidence="1" id="KW-0560">Oxidoreductase</keyword>
<dbReference type="InterPro" id="IPR036812">
    <property type="entry name" value="NAD(P)_OxRdtase_dom_sf"/>
</dbReference>
<dbReference type="Proteomes" id="UP001148313">
    <property type="component" value="Unassembled WGS sequence"/>
</dbReference>
<dbReference type="InterPro" id="IPR050523">
    <property type="entry name" value="AKR_Detox_Biosynth"/>
</dbReference>
<dbReference type="SUPFAM" id="SSF51430">
    <property type="entry name" value="NAD(P)-linked oxidoreductase"/>
    <property type="match status" value="1"/>
</dbReference>
<dbReference type="Gene3D" id="3.20.20.100">
    <property type="entry name" value="NADP-dependent oxidoreductase domain"/>
    <property type="match status" value="1"/>
</dbReference>